<protein>
    <submittedName>
        <fullName evidence="2">Uncharacterized protein</fullName>
    </submittedName>
</protein>
<dbReference type="PROSITE" id="PS51257">
    <property type="entry name" value="PROKAR_LIPOPROTEIN"/>
    <property type="match status" value="1"/>
</dbReference>
<name>A0ABU1TU06_9FLAO</name>
<reference evidence="2 3" key="1">
    <citation type="submission" date="2023-07" db="EMBL/GenBank/DDBJ databases">
        <title>Sorghum-associated microbial communities from plants grown in Nebraska, USA.</title>
        <authorList>
            <person name="Schachtman D."/>
        </authorList>
    </citation>
    <scope>NUCLEOTIDE SEQUENCE [LARGE SCALE GENOMIC DNA]</scope>
    <source>
        <strain evidence="2 3">3773</strain>
    </source>
</reference>
<dbReference type="Proteomes" id="UP001255185">
    <property type="component" value="Unassembled WGS sequence"/>
</dbReference>
<feature type="chain" id="PRO_5046314497" evidence="1">
    <location>
        <begin position="25"/>
        <end position="52"/>
    </location>
</feature>
<evidence type="ECO:0000313" key="2">
    <source>
        <dbReference type="EMBL" id="MDR6969302.1"/>
    </source>
</evidence>
<sequence length="52" mass="5303">MKKILLMALIIASGLSMISCTAEAVEDAGTTPVVAEGEPATTPIKPPPPPFP</sequence>
<comment type="caution">
    <text evidence="2">The sequence shown here is derived from an EMBL/GenBank/DDBJ whole genome shotgun (WGS) entry which is preliminary data.</text>
</comment>
<dbReference type="RefSeq" id="WP_310028204.1">
    <property type="nucleotide sequence ID" value="NZ_JAVDVI010000018.1"/>
</dbReference>
<gene>
    <name evidence="2" type="ORF">J2X31_003332</name>
</gene>
<evidence type="ECO:0000313" key="3">
    <source>
        <dbReference type="Proteomes" id="UP001255185"/>
    </source>
</evidence>
<feature type="signal peptide" evidence="1">
    <location>
        <begin position="1"/>
        <end position="24"/>
    </location>
</feature>
<proteinExistence type="predicted"/>
<keyword evidence="3" id="KW-1185">Reference proteome</keyword>
<organism evidence="2 3">
    <name type="scientific">Flavobacterium arsenatis</name>
    <dbReference type="NCBI Taxonomy" id="1484332"/>
    <lineage>
        <taxon>Bacteria</taxon>
        <taxon>Pseudomonadati</taxon>
        <taxon>Bacteroidota</taxon>
        <taxon>Flavobacteriia</taxon>
        <taxon>Flavobacteriales</taxon>
        <taxon>Flavobacteriaceae</taxon>
        <taxon>Flavobacterium</taxon>
    </lineage>
</organism>
<keyword evidence="1" id="KW-0732">Signal</keyword>
<dbReference type="EMBL" id="JAVDVI010000018">
    <property type="protein sequence ID" value="MDR6969302.1"/>
    <property type="molecule type" value="Genomic_DNA"/>
</dbReference>
<accession>A0ABU1TU06</accession>
<evidence type="ECO:0000256" key="1">
    <source>
        <dbReference type="SAM" id="SignalP"/>
    </source>
</evidence>